<reference evidence="1 2" key="1">
    <citation type="journal article" date="2003" name="Genome Res.">
        <title>Comparative genome analysis of Vibrio vulnificus, a marine pathogen.</title>
        <authorList>
            <person name="Chen C.Y."/>
            <person name="Wu K.M."/>
            <person name="Chang Y.C."/>
            <person name="Chang C.H."/>
            <person name="Tsai H.C."/>
            <person name="Liao T.L."/>
            <person name="Liu Y.M."/>
            <person name="Chen H.J."/>
            <person name="Shen A.B."/>
            <person name="Li J.C."/>
            <person name="Su T.L."/>
            <person name="Shao C.P."/>
            <person name="Lee C.T."/>
            <person name="Hor L.I."/>
            <person name="Tsai S.F."/>
        </authorList>
    </citation>
    <scope>NUCLEOTIDE SEQUENCE [LARGE SCALE GENOMIC DNA]</scope>
    <source>
        <strain evidence="1 2">YJ016</strain>
    </source>
</reference>
<organism evidence="1 2">
    <name type="scientific">Vibrio vulnificus (strain YJ016)</name>
    <dbReference type="NCBI Taxonomy" id="196600"/>
    <lineage>
        <taxon>Bacteria</taxon>
        <taxon>Pseudomonadati</taxon>
        <taxon>Pseudomonadota</taxon>
        <taxon>Gammaproteobacteria</taxon>
        <taxon>Vibrionales</taxon>
        <taxon>Vibrionaceae</taxon>
        <taxon>Vibrio</taxon>
    </lineage>
</organism>
<dbReference type="Proteomes" id="UP000002675">
    <property type="component" value="Chromosome I"/>
</dbReference>
<dbReference type="KEGG" id="vvy:VV1490"/>
<gene>
    <name evidence="1" type="ordered locus">VV1490</name>
</gene>
<name>Q7MLD6_VIBVY</name>
<dbReference type="AlphaFoldDB" id="Q7MLD6"/>
<evidence type="ECO:0000313" key="1">
    <source>
        <dbReference type="EMBL" id="BAC94255.1"/>
    </source>
</evidence>
<proteinExistence type="predicted"/>
<dbReference type="EMBL" id="BA000037">
    <property type="protein sequence ID" value="BAC94255.1"/>
    <property type="molecule type" value="Genomic_DNA"/>
</dbReference>
<sequence length="50" mass="5862">MLPIAAKEEFVFSSFSFFLMWPEEMINPWGLLPTNRHRQCESLCINESLA</sequence>
<evidence type="ECO:0000313" key="2">
    <source>
        <dbReference type="Proteomes" id="UP000002675"/>
    </source>
</evidence>
<dbReference type="HOGENOM" id="CLU_3124103_0_0_6"/>
<accession>Q7MLD6</accession>
<protein>
    <submittedName>
        <fullName evidence="1">Uncharacterized protein</fullName>
    </submittedName>
</protein>